<evidence type="ECO:0000313" key="9">
    <source>
        <dbReference type="Proteomes" id="UP000185628"/>
    </source>
</evidence>
<dbReference type="PANTHER" id="PTHR11002:SF79">
    <property type="entry name" value="CARBONIC ANHYDRASE 2"/>
    <property type="match status" value="1"/>
</dbReference>
<proteinExistence type="inferred from homology"/>
<reference evidence="9" key="1">
    <citation type="submission" date="2016-12" db="EMBL/GenBank/DDBJ databases">
        <authorList>
            <person name="Meng X."/>
        </authorList>
    </citation>
    <scope>NUCLEOTIDE SEQUENCE [LARGE SCALE GENOMIC DNA]</scope>
    <source>
        <strain evidence="9">DSM 19116</strain>
    </source>
</reference>
<dbReference type="InterPro" id="IPR015892">
    <property type="entry name" value="Carbonic_anhydrase_CS"/>
</dbReference>
<comment type="function">
    <text evidence="5">Catalyzes the reversible hydration of carbon dioxide to form bicarbonate.</text>
</comment>
<dbReference type="Pfam" id="PF00484">
    <property type="entry name" value="Pro_CA"/>
    <property type="match status" value="1"/>
</dbReference>
<feature type="binding site" evidence="7">
    <location>
        <position position="52"/>
    </location>
    <ligand>
        <name>Zn(2+)</name>
        <dbReference type="ChEBI" id="CHEBI:29105"/>
    </ligand>
</feature>
<sequence length="188" mass="20103">MTHTPASAKTLLIDGNRRFAAGSPRHPRQDAAARATLLEGQTPHTCVISCSDSRVPPEIIFDQGFGDMFVIRNGGHIPTDVVLASAEFAHVVAQCCLIVVLGHESCKALEFSRKLRAGEELDLPGSTSVLTNGVLADLVDDDGSLFPTVPRIVERLRGSQVLGKAEADGKIEILGAGYHLHSGEVEWL</sequence>
<dbReference type="EC" id="4.2.1.1" evidence="2"/>
<comment type="caution">
    <text evidence="8">The sequence shown here is derived from an EMBL/GenBank/DDBJ whole genome shotgun (WGS) entry which is preliminary data.</text>
</comment>
<feature type="binding site" evidence="7">
    <location>
        <position position="103"/>
    </location>
    <ligand>
        <name>Zn(2+)</name>
        <dbReference type="ChEBI" id="CHEBI:29105"/>
    </ligand>
</feature>
<comment type="cofactor">
    <cofactor evidence="7">
        <name>Zn(2+)</name>
        <dbReference type="ChEBI" id="CHEBI:29105"/>
    </cofactor>
    <text evidence="7">Binds 1 zinc ion per subunit.</text>
</comment>
<evidence type="ECO:0000256" key="5">
    <source>
        <dbReference type="ARBA" id="ARBA00024993"/>
    </source>
</evidence>
<keyword evidence="9" id="KW-1185">Reference proteome</keyword>
<dbReference type="OrthoDB" id="8968066at2"/>
<dbReference type="InterPro" id="IPR036874">
    <property type="entry name" value="Carbonic_anhydrase_sf"/>
</dbReference>
<evidence type="ECO:0000256" key="7">
    <source>
        <dbReference type="PIRSR" id="PIRSR601765-1"/>
    </source>
</evidence>
<feature type="binding site" evidence="7">
    <location>
        <position position="106"/>
    </location>
    <ligand>
        <name>Zn(2+)</name>
        <dbReference type="ChEBI" id="CHEBI:29105"/>
    </ligand>
</feature>
<dbReference type="InterPro" id="IPR001765">
    <property type="entry name" value="Carbonic_anhydrase"/>
</dbReference>
<gene>
    <name evidence="8" type="ORF">BSZ39_07020</name>
</gene>
<keyword evidence="4" id="KW-0456">Lyase</keyword>
<evidence type="ECO:0000256" key="2">
    <source>
        <dbReference type="ARBA" id="ARBA00012925"/>
    </source>
</evidence>
<evidence type="ECO:0000256" key="6">
    <source>
        <dbReference type="ARBA" id="ARBA00048348"/>
    </source>
</evidence>
<evidence type="ECO:0000313" key="8">
    <source>
        <dbReference type="EMBL" id="OKL53889.1"/>
    </source>
</evidence>
<dbReference type="GO" id="GO:0004089">
    <property type="term" value="F:carbonate dehydratase activity"/>
    <property type="evidence" value="ECO:0007669"/>
    <property type="project" value="UniProtKB-EC"/>
</dbReference>
<dbReference type="Proteomes" id="UP000185628">
    <property type="component" value="Unassembled WGS sequence"/>
</dbReference>
<dbReference type="GO" id="GO:0015976">
    <property type="term" value="P:carbon utilization"/>
    <property type="evidence" value="ECO:0007669"/>
    <property type="project" value="InterPro"/>
</dbReference>
<accession>A0A1Q5Q2E9</accession>
<name>A0A1Q5Q2E9_9ACTO</name>
<dbReference type="Gene3D" id="3.40.1050.10">
    <property type="entry name" value="Carbonic anhydrase"/>
    <property type="match status" value="1"/>
</dbReference>
<comment type="similarity">
    <text evidence="1">Belongs to the beta-class carbonic anhydrase family.</text>
</comment>
<dbReference type="SMART" id="SM00947">
    <property type="entry name" value="Pro_CA"/>
    <property type="match status" value="1"/>
</dbReference>
<dbReference type="STRING" id="208480.SAMN02910418_01311"/>
<dbReference type="PROSITE" id="PS00704">
    <property type="entry name" value="PROK_CO2_ANHYDRASE_1"/>
    <property type="match status" value="1"/>
</dbReference>
<dbReference type="GO" id="GO:0008270">
    <property type="term" value="F:zinc ion binding"/>
    <property type="evidence" value="ECO:0007669"/>
    <property type="project" value="InterPro"/>
</dbReference>
<protein>
    <recommendedName>
        <fullName evidence="2">carbonic anhydrase</fullName>
        <ecNumber evidence="2">4.2.1.1</ecNumber>
    </recommendedName>
</protein>
<keyword evidence="3 7" id="KW-0862">Zinc</keyword>
<dbReference type="SUPFAM" id="SSF53056">
    <property type="entry name" value="beta-carbonic anhydrase, cab"/>
    <property type="match status" value="1"/>
</dbReference>
<dbReference type="PANTHER" id="PTHR11002">
    <property type="entry name" value="CARBONIC ANHYDRASE"/>
    <property type="match status" value="1"/>
</dbReference>
<dbReference type="EMBL" id="MQVR01000035">
    <property type="protein sequence ID" value="OKL53889.1"/>
    <property type="molecule type" value="Genomic_DNA"/>
</dbReference>
<evidence type="ECO:0000256" key="3">
    <source>
        <dbReference type="ARBA" id="ARBA00022833"/>
    </source>
</evidence>
<evidence type="ECO:0000256" key="1">
    <source>
        <dbReference type="ARBA" id="ARBA00006217"/>
    </source>
</evidence>
<dbReference type="AlphaFoldDB" id="A0A1Q5Q2E9"/>
<dbReference type="RefSeq" id="WP_073716656.1">
    <property type="nucleotide sequence ID" value="NZ_MQVR01000035.1"/>
</dbReference>
<evidence type="ECO:0000256" key="4">
    <source>
        <dbReference type="ARBA" id="ARBA00023239"/>
    </source>
</evidence>
<keyword evidence="7" id="KW-0479">Metal-binding</keyword>
<feature type="binding site" evidence="7">
    <location>
        <position position="50"/>
    </location>
    <ligand>
        <name>Zn(2+)</name>
        <dbReference type="ChEBI" id="CHEBI:29105"/>
    </ligand>
</feature>
<comment type="catalytic activity">
    <reaction evidence="6">
        <text>hydrogencarbonate + H(+) = CO2 + H2O</text>
        <dbReference type="Rhea" id="RHEA:10748"/>
        <dbReference type="ChEBI" id="CHEBI:15377"/>
        <dbReference type="ChEBI" id="CHEBI:15378"/>
        <dbReference type="ChEBI" id="CHEBI:16526"/>
        <dbReference type="ChEBI" id="CHEBI:17544"/>
        <dbReference type="EC" id="4.2.1.1"/>
    </reaction>
</comment>
<organism evidence="8 9">
    <name type="scientific">Bowdeniella nasicola</name>
    <dbReference type="NCBI Taxonomy" id="208480"/>
    <lineage>
        <taxon>Bacteria</taxon>
        <taxon>Bacillati</taxon>
        <taxon>Actinomycetota</taxon>
        <taxon>Actinomycetes</taxon>
        <taxon>Actinomycetales</taxon>
        <taxon>Actinomycetaceae</taxon>
        <taxon>Bowdeniella</taxon>
    </lineage>
</organism>